<dbReference type="PANTHER" id="PTHR37422">
    <property type="entry name" value="TEICHURONIC ACID BIOSYNTHESIS PROTEIN TUAE"/>
    <property type="match status" value="1"/>
</dbReference>
<reference evidence="8 9" key="1">
    <citation type="submission" date="2017-10" db="EMBL/GenBank/DDBJ databases">
        <title>Novel microbial diversity and functional potential in the marine mammal oral microbiome.</title>
        <authorList>
            <person name="Dudek N.K."/>
            <person name="Sun C.L."/>
            <person name="Burstein D."/>
            <person name="Kantor R.S."/>
            <person name="Aliaga Goltsman D.S."/>
            <person name="Bik E.M."/>
            <person name="Thomas B.C."/>
            <person name="Banfield J.F."/>
            <person name="Relman D.A."/>
        </authorList>
    </citation>
    <scope>NUCLEOTIDE SEQUENCE [LARGE SCALE GENOMIC DNA]</scope>
    <source>
        <strain evidence="8">DOLJORAL78_47_16</strain>
    </source>
</reference>
<name>A0A2G6KBR7_9BACT</name>
<dbReference type="InterPro" id="IPR051533">
    <property type="entry name" value="WaaL-like"/>
</dbReference>
<feature type="transmembrane region" description="Helical" evidence="5">
    <location>
        <begin position="361"/>
        <end position="385"/>
    </location>
</feature>
<feature type="transmembrane region" description="Helical" evidence="5">
    <location>
        <begin position="195"/>
        <end position="214"/>
    </location>
</feature>
<evidence type="ECO:0000256" key="3">
    <source>
        <dbReference type="ARBA" id="ARBA00022989"/>
    </source>
</evidence>
<dbReference type="Pfam" id="PF19358">
    <property type="entry name" value="DUF5935"/>
    <property type="match status" value="1"/>
</dbReference>
<comment type="subcellular location">
    <subcellularLocation>
        <location evidence="1">Membrane</location>
        <topology evidence="1">Multi-pass membrane protein</topology>
    </subcellularLocation>
</comment>
<dbReference type="GO" id="GO:0016020">
    <property type="term" value="C:membrane"/>
    <property type="evidence" value="ECO:0007669"/>
    <property type="project" value="UniProtKB-SubCell"/>
</dbReference>
<keyword evidence="4 5" id="KW-0472">Membrane</keyword>
<sequence length="467" mass="53148">MRKLFLIAFYYSGALITYVDPFYGVLMYTFMNIVRPEQLAWGDRGFAGRIFLIMQLACFTSWFMNKEKLTPEYTPLPFQIKLMLFIIVGIHISGFFGITLPEWQAKWSGQFMKITLFCFIISKSINTPKKLEQYYASALFCFVFLEIWGVFQKLGGNPFMEGIGGDQLGDRNDLGSVAVLYFPMAYYSIYSRNKWVKLGIGIPATIVFIIFILFTESRGAALGLSTCLLLIFLRTPGVQKIKMLFTVGIVGVLLLLVMIPLAPEGFFDDYTARLRTMLGDEDIESGEVEYEGSAAGRLAMWKAAYYFMKQHPEYWLTGLGMKGFRASYFKHIDEIEPYLTPEEYHHILFGGSGGKAIHNTYINMATSGGLLVFLPWSALLFYSWYQAHVIPKRYPRIVDGVNIHNYARAVEIGLLGAFISITFINADFVDFYYWHMAMAGVIANFGKAKLKKEASGEEEDEFLETSL</sequence>
<feature type="transmembrane region" description="Helical" evidence="5">
    <location>
        <begin position="406"/>
        <end position="425"/>
    </location>
</feature>
<keyword evidence="2 5" id="KW-0812">Transmembrane</keyword>
<evidence type="ECO:0000259" key="7">
    <source>
        <dbReference type="Pfam" id="PF19358"/>
    </source>
</evidence>
<dbReference type="EMBL" id="PDSK01000103">
    <property type="protein sequence ID" value="PIE33114.1"/>
    <property type="molecule type" value="Genomic_DNA"/>
</dbReference>
<accession>A0A2G6KBR7</accession>
<feature type="transmembrane region" description="Helical" evidence="5">
    <location>
        <begin position="46"/>
        <end position="64"/>
    </location>
</feature>
<proteinExistence type="predicted"/>
<evidence type="ECO:0000313" key="9">
    <source>
        <dbReference type="Proteomes" id="UP000230821"/>
    </source>
</evidence>
<protein>
    <recommendedName>
        <fullName evidence="10">O-antigen polymerase</fullName>
    </recommendedName>
</protein>
<gene>
    <name evidence="8" type="ORF">CSA56_13090</name>
</gene>
<evidence type="ECO:0000313" key="8">
    <source>
        <dbReference type="EMBL" id="PIE33114.1"/>
    </source>
</evidence>
<feature type="transmembrane region" description="Helical" evidence="5">
    <location>
        <begin position="243"/>
        <end position="262"/>
    </location>
</feature>
<organism evidence="8 9">
    <name type="scientific">candidate division KSB3 bacterium</name>
    <dbReference type="NCBI Taxonomy" id="2044937"/>
    <lineage>
        <taxon>Bacteria</taxon>
        <taxon>candidate division KSB3</taxon>
    </lineage>
</organism>
<evidence type="ECO:0000256" key="4">
    <source>
        <dbReference type="ARBA" id="ARBA00023136"/>
    </source>
</evidence>
<dbReference type="InterPro" id="IPR007016">
    <property type="entry name" value="O-antigen_ligase-rel_domated"/>
</dbReference>
<dbReference type="Proteomes" id="UP000230821">
    <property type="component" value="Unassembled WGS sequence"/>
</dbReference>
<dbReference type="Pfam" id="PF04932">
    <property type="entry name" value="Wzy_C"/>
    <property type="match status" value="1"/>
</dbReference>
<dbReference type="PANTHER" id="PTHR37422:SF13">
    <property type="entry name" value="LIPOPOLYSACCHARIDE BIOSYNTHESIS PROTEIN PA4999-RELATED"/>
    <property type="match status" value="1"/>
</dbReference>
<feature type="transmembrane region" description="Helical" evidence="5">
    <location>
        <begin position="134"/>
        <end position="154"/>
    </location>
</feature>
<feature type="domain" description="DUF5935" evidence="7">
    <location>
        <begin position="1"/>
        <end position="149"/>
    </location>
</feature>
<feature type="transmembrane region" description="Helical" evidence="5">
    <location>
        <begin position="7"/>
        <end position="26"/>
    </location>
</feature>
<evidence type="ECO:0000256" key="5">
    <source>
        <dbReference type="SAM" id="Phobius"/>
    </source>
</evidence>
<dbReference type="InterPro" id="IPR045979">
    <property type="entry name" value="DUF5935"/>
</dbReference>
<feature type="transmembrane region" description="Helical" evidence="5">
    <location>
        <begin position="76"/>
        <end position="98"/>
    </location>
</feature>
<evidence type="ECO:0000256" key="2">
    <source>
        <dbReference type="ARBA" id="ARBA00022692"/>
    </source>
</evidence>
<evidence type="ECO:0008006" key="10">
    <source>
        <dbReference type="Google" id="ProtNLM"/>
    </source>
</evidence>
<keyword evidence="3 5" id="KW-1133">Transmembrane helix</keyword>
<feature type="transmembrane region" description="Helical" evidence="5">
    <location>
        <begin position="174"/>
        <end position="190"/>
    </location>
</feature>
<dbReference type="AlphaFoldDB" id="A0A2G6KBR7"/>
<evidence type="ECO:0000259" key="6">
    <source>
        <dbReference type="Pfam" id="PF04932"/>
    </source>
</evidence>
<feature type="transmembrane region" description="Helical" evidence="5">
    <location>
        <begin position="220"/>
        <end position="236"/>
    </location>
</feature>
<comment type="caution">
    <text evidence="8">The sequence shown here is derived from an EMBL/GenBank/DDBJ whole genome shotgun (WGS) entry which is preliminary data.</text>
</comment>
<evidence type="ECO:0000256" key="1">
    <source>
        <dbReference type="ARBA" id="ARBA00004141"/>
    </source>
</evidence>
<feature type="domain" description="O-antigen ligase-related" evidence="6">
    <location>
        <begin position="204"/>
        <end position="376"/>
    </location>
</feature>